<keyword evidence="1" id="KW-0732">Signal</keyword>
<accession>A0A6B0SE42</accession>
<dbReference type="NCBIfam" id="TIGR04207">
    <property type="entry name" value="halo_sig_pep"/>
    <property type="match status" value="1"/>
</dbReference>
<dbReference type="RefSeq" id="WP_159525539.1">
    <property type="nucleotide sequence ID" value="NZ_WUUU01000022.1"/>
</dbReference>
<dbReference type="PROSITE" id="PS50268">
    <property type="entry name" value="CADHERIN_2"/>
    <property type="match status" value="2"/>
</dbReference>
<dbReference type="Proteomes" id="UP000471521">
    <property type="component" value="Unassembled WGS sequence"/>
</dbReference>
<feature type="compositionally biased region" description="Polar residues" evidence="2">
    <location>
        <begin position="949"/>
        <end position="960"/>
    </location>
</feature>
<protein>
    <recommendedName>
        <fullName evidence="3">Cadherin domain-containing protein</fullName>
    </recommendedName>
</protein>
<keyword evidence="5" id="KW-1185">Reference proteome</keyword>
<dbReference type="GO" id="GO:0016020">
    <property type="term" value="C:membrane"/>
    <property type="evidence" value="ECO:0007669"/>
    <property type="project" value="InterPro"/>
</dbReference>
<feature type="domain" description="Cadherin" evidence="3">
    <location>
        <begin position="799"/>
        <end position="951"/>
    </location>
</feature>
<dbReference type="EMBL" id="WUUU01000022">
    <property type="protein sequence ID" value="MXR19974.1"/>
    <property type="molecule type" value="Genomic_DNA"/>
</dbReference>
<reference evidence="4 5" key="1">
    <citation type="submission" date="2019-12" db="EMBL/GenBank/DDBJ databases">
        <title>Isolation and characterization of three novel carbon monoxide-oxidizing members of Halobacteria from salione crusts and soils.</title>
        <authorList>
            <person name="Myers M.R."/>
            <person name="King G.M."/>
        </authorList>
    </citation>
    <scope>NUCLEOTIDE SEQUENCE [LARGE SCALE GENOMIC DNA]</scope>
    <source>
        <strain evidence="4 5">PCN9</strain>
    </source>
</reference>
<feature type="domain" description="Cadherin" evidence="3">
    <location>
        <begin position="1307"/>
        <end position="1463"/>
    </location>
</feature>
<sequence length="2372" mass="246368">MTDRREKIRAVFLTALMIGSVFGAGISLTGSAVAAENAGPEEFSDLGTDAGVLAAGETAVVQTIEVNDTDGGDDTNATTLTSVNVNSTASNTVSASNVSEVAILSSDGTVLNSSSSPSAVFSGGQDFDITDVTIPDNGSTEIQVQVTIASDASDDGETLALQTAADWTEGGSSDTTSAVADGATETLDTVAPDLSSASTADSDNDGTVDTISVTFSENVNDNTVEAGDFSLSSGSVDGVDTGSTANDTTLDLTVSGVGDTAASPDVNVSANSVEDTAGNAGPTSEQQVTATDNAQPVVTDVTLNQTVVNNADAPADVEVNLTFSENVTGWASDTVQLQDGSLTNSPLNVTGTDDNDTFSGTVTITDNDDDVVANLTVSGLTGENGNSLVAYDQEKLTVDTDESLSLVSAETADLEDDGMVDTINATFSDDVDDSTVQSAIDDNDFSIKEGTIESLNGGVADDDTVSLEVSGVGDTAATDEITLFSKVLEDTAGNPGPNAPTGINVDDGASPIVTDVTLNDTVVNKSEAPVDVEINATFSESLDTDDPDVSVLGLSQSPTTVTQAGDGDNELSVVATIQDNTEDVEANVEISGGNDGSGNSVETFNETRLTVDTEVPSVTVNGTEAPVGEVVSDELDLTTFFDIQNDDGGTTTYLINTTNGGSDYTEVSDPSSFDTKSIDDTAYLTVRAVDTDDVENEDQATTGDINVDNTAPDVTIDVPSETQASQSDGTLYVETTIDELNPDENATVVLEGGDNYIEYNATTTDLDSGIDLRLNTSANASANGARLPDLNATEGSFDTQTVYDLSVTVNDTTGKSTTETKSDALFLDDTDPANFSLVEPTTPTEYVTGDGLQIAYGYTEDNTDEVTVSLTNESGAVANMTVDESLYVDDGVIKSFEANLFESFDTSSLADGRYNVSVTVTDLAGNELTDSTDNAPVAINNDDKPASDPQFNSGPDASVSVNKSAKEVTVDVSYNVSVPSVTDAGDIDQTQDALDSVDITADNIGQYTVQYWDASADSYDTVVAPVNVTFSGENATENVDITETATLDLDTLEPTFEEDDRVTTRYLDIDGTYDEVAVELTDSSEDSQTQSDVVNYGTETFASESPAEPDIESIEVAGADTPNDHLVIEFTRPVKPDGGFGSVSADDFAYEDVSGDGANYVTEVQGANTGDDIVAIVLDEDVTAEDVGSDVVSIQPNTLANSFGSNAPAMNGTVDESDAPGFTSSTVDVGDDASTVDVTFNQKVVAEDGEALTADNFTYTGDASVESVDHQAESDTATVHLDSEVAEGELGSEMIVANDVADRFGNVASPAVTVVDETSPSNIEILEPTDQQIVQSGDLFDVSYQYVDNVPDNVDNAVVKLEGDTDTYTYQVDDTSYVTNVSKSLTLDLDDGANGALTDGAYNLTIEVTDADGNMDSVTMEDAVVVNDEGPDVSDVTVTSSVDDVAPDSTLNVTYDYEPAPNATSVMVWVVDTDDLGNFTGDLENVTYEVHEVSVDHGIVDDKKVSVDLSGDLPDNEEYAVYVSATDVSGLMSDLRVAGQPVDVNAEKPTIESVEANTGDDSITVKFNEDVTTTDGDSITRADFAYQDVNSAGASNIESVDDMGDEVVLHLDSDVTTSDLGSDLVNVADGALEDMDEHDPRPVDSNAVALSDSTEPTVGLVDAGPINANNEESYTVTVGTTSEVTDVSVTLTGPSGTELSASDAAATGDATLTFNASTLEDGPVDVDVELTDAGDNTASTSVTTEKDTVVPTIEVAAANPGGSLDAGGKTQIVVVTFSEAVDADSVSTDAFTVTSDAHSVDDVLNSGLLTNDNEVWLLLNQSVPTAAIDDGSVAQVEAPGITDEVGHGVTNAVNLTDEDAGSMYAPTHTPSFGEISADAGDENVTVTFDEVVEAGDGGDLTAANFTYLDTNSANASAVDSVTQTGPQTVVVTLDAELTDGDLAYDRLAVNEDAVFDTSGNVMPTDSTPFDLDPGLSTSTEDGAVTLQVTTLNDIETAVGDGLTVEETNLELASLEGFTLEDRFTANVSAEDFTEVEPGVYETSVDVPGDDAYTVSGLVDGEVTTEQVIVNEEAPHPTDAAILDVTSEAQLDDTRGTTHIRVLFNEPVDASEILPSDVSIENFDGEIVEVRDGGLFGSIEIVVDGQVQTGASPDVTIAGDSYADLAGTSGASEGETVVHTDTLQLSEGQNFVSVPAAAGELSLSELDTSAVDAIYAYDAESESWDAYDPDAPSNDFTSLEGGEGYIFAMDADATLDVNVYNIAGADAGADVTAPAPNQQTLTEGWNLIGHYQEYDQAVPTALSSVGMSSVYEVYAQSDSSASLEYQSYAAGDFDSMERSEAYWVFVTNDEVYTEANGQYIQDPVLTNTAAVAV</sequence>
<gene>
    <name evidence="4" type="ORF">GRX66_04930</name>
</gene>
<dbReference type="GO" id="GO:0005509">
    <property type="term" value="F:calcium ion binding"/>
    <property type="evidence" value="ECO:0007669"/>
    <property type="project" value="InterPro"/>
</dbReference>
<comment type="caution">
    <text evidence="4">The sequence shown here is derived from an EMBL/GenBank/DDBJ whole genome shotgun (WGS) entry which is preliminary data.</text>
</comment>
<dbReference type="Gene3D" id="2.60.40.1220">
    <property type="match status" value="3"/>
</dbReference>
<dbReference type="InterPro" id="IPR026452">
    <property type="entry name" value="Surf_glycop_sig_pep"/>
</dbReference>
<evidence type="ECO:0000313" key="5">
    <source>
        <dbReference type="Proteomes" id="UP000471521"/>
    </source>
</evidence>
<dbReference type="InterPro" id="IPR002126">
    <property type="entry name" value="Cadherin-like_dom"/>
</dbReference>
<evidence type="ECO:0000259" key="3">
    <source>
        <dbReference type="PROSITE" id="PS50268"/>
    </source>
</evidence>
<evidence type="ECO:0000313" key="4">
    <source>
        <dbReference type="EMBL" id="MXR19974.1"/>
    </source>
</evidence>
<dbReference type="OrthoDB" id="270500at2157"/>
<dbReference type="GO" id="GO:0007156">
    <property type="term" value="P:homophilic cell adhesion via plasma membrane adhesion molecules"/>
    <property type="evidence" value="ECO:0007669"/>
    <property type="project" value="InterPro"/>
</dbReference>
<feature type="region of interest" description="Disordered" evidence="2">
    <location>
        <begin position="926"/>
        <end position="960"/>
    </location>
</feature>
<name>A0A6B0SE42_9EURY</name>
<organism evidence="4 5">
    <name type="scientific">Halobacterium bonnevillei</name>
    <dbReference type="NCBI Taxonomy" id="2692200"/>
    <lineage>
        <taxon>Archaea</taxon>
        <taxon>Methanobacteriati</taxon>
        <taxon>Methanobacteriota</taxon>
        <taxon>Stenosarchaea group</taxon>
        <taxon>Halobacteria</taxon>
        <taxon>Halobacteriales</taxon>
        <taxon>Halobacteriaceae</taxon>
        <taxon>Halobacterium</taxon>
    </lineage>
</organism>
<evidence type="ECO:0000256" key="1">
    <source>
        <dbReference type="ARBA" id="ARBA00022729"/>
    </source>
</evidence>
<evidence type="ECO:0000256" key="2">
    <source>
        <dbReference type="SAM" id="MobiDB-lite"/>
    </source>
</evidence>
<proteinExistence type="predicted"/>
<dbReference type="InterPro" id="IPR014755">
    <property type="entry name" value="Cu-Rt/internalin_Ig-like"/>
</dbReference>